<evidence type="ECO:0000256" key="5">
    <source>
        <dbReference type="ARBA" id="ARBA00022777"/>
    </source>
</evidence>
<dbReference type="PANTHER" id="PTHR48012:SF10">
    <property type="entry name" value="FI20177P1"/>
    <property type="match status" value="1"/>
</dbReference>
<evidence type="ECO:0000256" key="8">
    <source>
        <dbReference type="ARBA" id="ARBA00048679"/>
    </source>
</evidence>
<dbReference type="InterPro" id="IPR000719">
    <property type="entry name" value="Prot_kinase_dom"/>
</dbReference>
<dbReference type="AlphaFoldDB" id="A0A0B2VV71"/>
<feature type="region of interest" description="Disordered" evidence="9">
    <location>
        <begin position="383"/>
        <end position="450"/>
    </location>
</feature>
<comment type="caution">
    <text evidence="11">The sequence shown here is derived from an EMBL/GenBank/DDBJ whole genome shotgun (WGS) entry which is preliminary data.</text>
</comment>
<feature type="compositionally biased region" description="Basic and acidic residues" evidence="9">
    <location>
        <begin position="278"/>
        <end position="290"/>
    </location>
</feature>
<gene>
    <name evidence="11" type="primary">STK25</name>
    <name evidence="11" type="ORF">Tcan_08132</name>
</gene>
<keyword evidence="6" id="KW-0067">ATP-binding</keyword>
<reference evidence="11 12" key="1">
    <citation type="submission" date="2014-11" db="EMBL/GenBank/DDBJ databases">
        <title>Genetic blueprint of the zoonotic pathogen Toxocara canis.</title>
        <authorList>
            <person name="Zhu X.-Q."/>
            <person name="Korhonen P.K."/>
            <person name="Cai H."/>
            <person name="Young N.D."/>
            <person name="Nejsum P."/>
            <person name="von Samson-Himmelstjerna G."/>
            <person name="Boag P.R."/>
            <person name="Tan P."/>
            <person name="Li Q."/>
            <person name="Min J."/>
            <person name="Yang Y."/>
            <person name="Wang X."/>
            <person name="Fang X."/>
            <person name="Hall R.S."/>
            <person name="Hofmann A."/>
            <person name="Sternberg P.W."/>
            <person name="Jex A.R."/>
            <person name="Gasser R.B."/>
        </authorList>
    </citation>
    <scope>NUCLEOTIDE SEQUENCE [LARGE SCALE GENOMIC DNA]</scope>
    <source>
        <strain evidence="11">PN_DK_2014</strain>
    </source>
</reference>
<dbReference type="Pfam" id="PF00069">
    <property type="entry name" value="Pkinase"/>
    <property type="match status" value="1"/>
</dbReference>
<feature type="compositionally biased region" description="Polar residues" evidence="9">
    <location>
        <begin position="419"/>
        <end position="429"/>
    </location>
</feature>
<feature type="compositionally biased region" description="Polar residues" evidence="9">
    <location>
        <begin position="247"/>
        <end position="259"/>
    </location>
</feature>
<dbReference type="GO" id="GO:0005737">
    <property type="term" value="C:cytoplasm"/>
    <property type="evidence" value="ECO:0007669"/>
    <property type="project" value="TreeGrafter"/>
</dbReference>
<feature type="compositionally biased region" description="Polar residues" evidence="9">
    <location>
        <begin position="312"/>
        <end position="348"/>
    </location>
</feature>
<dbReference type="Gene3D" id="1.10.12.70">
    <property type="match status" value="1"/>
</dbReference>
<evidence type="ECO:0000259" key="10">
    <source>
        <dbReference type="PROSITE" id="PS50011"/>
    </source>
</evidence>
<keyword evidence="12" id="KW-1185">Reference proteome</keyword>
<dbReference type="PANTHER" id="PTHR48012">
    <property type="entry name" value="STERILE20-LIKE KINASE, ISOFORM B-RELATED"/>
    <property type="match status" value="1"/>
</dbReference>
<comment type="catalytic activity">
    <reaction evidence="7">
        <text>L-threonyl-[protein] + ATP = O-phospho-L-threonyl-[protein] + ADP + H(+)</text>
        <dbReference type="Rhea" id="RHEA:46608"/>
        <dbReference type="Rhea" id="RHEA-COMP:11060"/>
        <dbReference type="Rhea" id="RHEA-COMP:11605"/>
        <dbReference type="ChEBI" id="CHEBI:15378"/>
        <dbReference type="ChEBI" id="CHEBI:30013"/>
        <dbReference type="ChEBI" id="CHEBI:30616"/>
        <dbReference type="ChEBI" id="CHEBI:61977"/>
        <dbReference type="ChEBI" id="CHEBI:456216"/>
        <dbReference type="EC" id="2.7.11.1"/>
    </reaction>
</comment>
<evidence type="ECO:0000256" key="2">
    <source>
        <dbReference type="ARBA" id="ARBA00022527"/>
    </source>
</evidence>
<evidence type="ECO:0000256" key="7">
    <source>
        <dbReference type="ARBA" id="ARBA00047899"/>
    </source>
</evidence>
<name>A0A0B2VV71_TOXCA</name>
<evidence type="ECO:0000256" key="1">
    <source>
        <dbReference type="ARBA" id="ARBA00008874"/>
    </source>
</evidence>
<dbReference type="InterPro" id="IPR011009">
    <property type="entry name" value="Kinase-like_dom_sf"/>
</dbReference>
<keyword evidence="3" id="KW-0808">Transferase</keyword>
<sequence length="547" mass="59572">MAPEVIDQDKYDAKLFEYASYKLLMRALTCKISDTSANCFLSFCVYGSSSSARSVDHLTSTKISANVLLSEHGDVKVADFGVAGQLTETVKKRITFVGTPFWMAPEVIKQASYDFKADIWSLGITAIELANGEPPHSDLHPMRVLFLIPKNPPPQLTGSQWSRVFKDFVELCLNKDPENRPSAKELLKHAFVRRAKKNSILIELIERSAEYKARLGPSSDSDQDDDLDSSNGTNDWEFTTVRAPQKPSISNQESDNQDTVRVRPNVGVRAPVAAQSSRRRDSSSNEREPSPDGTIVNRNNDPRIAQIAYELRQSSIRSSNAPYKSSSGTHYQNVTVGGSSQNGAHSSQLSNATTIAVASPNASPTASLRRGQQVTVTAAVSSYQSQSVPTAQSRQSGISANGSVSHGGGSNGRSSTSGAHSSQQNHYQPSSYASSSTSVPEPQQVVYEPPRRKGALEYTLLPALDKLARTRHSGADLDAVAMALKHAERNCPGVCDQLLVELLTTIAFPQATESELQAAIERLTTYFHQGQRTTTPSISYFPAFFRP</sequence>
<protein>
    <submittedName>
        <fullName evidence="11">Serine/threonine-protein kinase 25</fullName>
    </submittedName>
</protein>
<dbReference type="STRING" id="6265.A0A0B2VV71"/>
<dbReference type="SUPFAM" id="SSF56112">
    <property type="entry name" value="Protein kinase-like (PK-like)"/>
    <property type="match status" value="1"/>
</dbReference>
<keyword evidence="2" id="KW-0723">Serine/threonine-protein kinase</keyword>
<dbReference type="OMA" id="WAGHPAT"/>
<evidence type="ECO:0000313" key="11">
    <source>
        <dbReference type="EMBL" id="KHN85583.1"/>
    </source>
</evidence>
<feature type="compositionally biased region" description="Polar residues" evidence="9">
    <location>
        <begin position="383"/>
        <end position="401"/>
    </location>
</feature>
<comment type="similarity">
    <text evidence="1">Belongs to the protein kinase superfamily. STE Ser/Thr protein kinase family. STE20 subfamily.</text>
</comment>
<dbReference type="GO" id="GO:0005524">
    <property type="term" value="F:ATP binding"/>
    <property type="evidence" value="ECO:0007669"/>
    <property type="project" value="UniProtKB-KW"/>
</dbReference>
<dbReference type="EMBL" id="JPKZ01000756">
    <property type="protein sequence ID" value="KHN85583.1"/>
    <property type="molecule type" value="Genomic_DNA"/>
</dbReference>
<evidence type="ECO:0000313" key="12">
    <source>
        <dbReference type="Proteomes" id="UP000031036"/>
    </source>
</evidence>
<feature type="compositionally biased region" description="Low complexity" evidence="9">
    <location>
        <begin position="430"/>
        <end position="448"/>
    </location>
</feature>
<evidence type="ECO:0000256" key="4">
    <source>
        <dbReference type="ARBA" id="ARBA00022741"/>
    </source>
</evidence>
<proteinExistence type="inferred from homology"/>
<dbReference type="InterPro" id="IPR050629">
    <property type="entry name" value="STE20/SPS1-PAK"/>
</dbReference>
<organism evidence="11 12">
    <name type="scientific">Toxocara canis</name>
    <name type="common">Canine roundworm</name>
    <dbReference type="NCBI Taxonomy" id="6265"/>
    <lineage>
        <taxon>Eukaryota</taxon>
        <taxon>Metazoa</taxon>
        <taxon>Ecdysozoa</taxon>
        <taxon>Nematoda</taxon>
        <taxon>Chromadorea</taxon>
        <taxon>Rhabditida</taxon>
        <taxon>Spirurina</taxon>
        <taxon>Ascaridomorpha</taxon>
        <taxon>Ascaridoidea</taxon>
        <taxon>Toxocaridae</taxon>
        <taxon>Toxocara</taxon>
    </lineage>
</organism>
<dbReference type="FunFam" id="1.10.510.10:FF:001069">
    <property type="entry name" value="Germinal center kinase 1"/>
    <property type="match status" value="1"/>
</dbReference>
<dbReference type="Proteomes" id="UP000031036">
    <property type="component" value="Unassembled WGS sequence"/>
</dbReference>
<comment type="catalytic activity">
    <reaction evidence="8">
        <text>L-seryl-[protein] + ATP = O-phospho-L-seryl-[protein] + ADP + H(+)</text>
        <dbReference type="Rhea" id="RHEA:17989"/>
        <dbReference type="Rhea" id="RHEA-COMP:9863"/>
        <dbReference type="Rhea" id="RHEA-COMP:11604"/>
        <dbReference type="ChEBI" id="CHEBI:15378"/>
        <dbReference type="ChEBI" id="CHEBI:29999"/>
        <dbReference type="ChEBI" id="CHEBI:30616"/>
        <dbReference type="ChEBI" id="CHEBI:83421"/>
        <dbReference type="ChEBI" id="CHEBI:456216"/>
        <dbReference type="EC" id="2.7.11.1"/>
    </reaction>
</comment>
<evidence type="ECO:0000256" key="3">
    <source>
        <dbReference type="ARBA" id="ARBA00022679"/>
    </source>
</evidence>
<evidence type="ECO:0000256" key="9">
    <source>
        <dbReference type="SAM" id="MobiDB-lite"/>
    </source>
</evidence>
<feature type="region of interest" description="Disordered" evidence="9">
    <location>
        <begin position="213"/>
        <end position="348"/>
    </location>
</feature>
<feature type="domain" description="Protein kinase" evidence="10">
    <location>
        <begin position="1"/>
        <end position="192"/>
    </location>
</feature>
<keyword evidence="5 11" id="KW-0418">Kinase</keyword>
<keyword evidence="4" id="KW-0547">Nucleotide-binding</keyword>
<dbReference type="GO" id="GO:0004674">
    <property type="term" value="F:protein serine/threonine kinase activity"/>
    <property type="evidence" value="ECO:0007669"/>
    <property type="project" value="UniProtKB-KW"/>
</dbReference>
<dbReference type="OrthoDB" id="8693905at2759"/>
<accession>A0A0B2VV71</accession>
<dbReference type="Gene3D" id="1.10.510.10">
    <property type="entry name" value="Transferase(Phosphotransferase) domain 1"/>
    <property type="match status" value="1"/>
</dbReference>
<dbReference type="InterPro" id="IPR046409">
    <property type="entry name" value="PDC10_dimerisation_sf"/>
</dbReference>
<dbReference type="PROSITE" id="PS50011">
    <property type="entry name" value="PROTEIN_KINASE_DOM"/>
    <property type="match status" value="1"/>
</dbReference>
<evidence type="ECO:0000256" key="6">
    <source>
        <dbReference type="ARBA" id="ARBA00022840"/>
    </source>
</evidence>